<reference evidence="1 2" key="1">
    <citation type="submission" date="2024-09" db="EMBL/GenBank/DDBJ databases">
        <authorList>
            <person name="Sun Q."/>
            <person name="Mori K."/>
        </authorList>
    </citation>
    <scope>NUCLEOTIDE SEQUENCE [LARGE SCALE GENOMIC DNA]</scope>
    <source>
        <strain evidence="1 2">CECT 7955</strain>
    </source>
</reference>
<evidence type="ECO:0008006" key="3">
    <source>
        <dbReference type="Google" id="ProtNLM"/>
    </source>
</evidence>
<gene>
    <name evidence="1" type="ORF">ACFFVF_08985</name>
</gene>
<keyword evidence="2" id="KW-1185">Reference proteome</keyword>
<accession>A0ABV5GNV0</accession>
<evidence type="ECO:0000313" key="2">
    <source>
        <dbReference type="Proteomes" id="UP001589607"/>
    </source>
</evidence>
<protein>
    <recommendedName>
        <fullName evidence="3">Ribosome maturation factor RimM</fullName>
    </recommendedName>
</protein>
<comment type="caution">
    <text evidence="1">The sequence shown here is derived from an EMBL/GenBank/DDBJ whole genome shotgun (WGS) entry which is preliminary data.</text>
</comment>
<dbReference type="Proteomes" id="UP001589607">
    <property type="component" value="Unassembled WGS sequence"/>
</dbReference>
<dbReference type="EMBL" id="JBHMEY010000018">
    <property type="protein sequence ID" value="MFB9096646.1"/>
    <property type="molecule type" value="Genomic_DNA"/>
</dbReference>
<proteinExistence type="predicted"/>
<name>A0ABV5GNV0_9FLAO</name>
<evidence type="ECO:0000313" key="1">
    <source>
        <dbReference type="EMBL" id="MFB9096646.1"/>
    </source>
</evidence>
<organism evidence="1 2">
    <name type="scientific">Flavobacterium jumunjinense</name>
    <dbReference type="NCBI Taxonomy" id="998845"/>
    <lineage>
        <taxon>Bacteria</taxon>
        <taxon>Pseudomonadati</taxon>
        <taxon>Bacteroidota</taxon>
        <taxon>Flavobacteriia</taxon>
        <taxon>Flavobacteriales</taxon>
        <taxon>Flavobacteriaceae</taxon>
        <taxon>Flavobacterium</taxon>
    </lineage>
</organism>
<sequence length="189" mass="22051">MSESILHQLLKKSKETKELLSVWQYNAEKGSLVGYVVDFNDEFIVFNQFTKFGKPDGKVILNLSSVKTIDYNDDYTKVMECLIQYSDVIDKPLETNIPIEFIDQWQFETLKHLITMKDQIASFEINGGDFYTGFVKKLSTEDFVLQCIGKNGEDEGSALYRIEDISEIRMDDMDDKRRLLLYKWRNAII</sequence>
<dbReference type="RefSeq" id="WP_236455852.1">
    <property type="nucleotide sequence ID" value="NZ_CBCSGE010000002.1"/>
</dbReference>